<name>A0A5J4WTL2_9EUKA</name>
<evidence type="ECO:0000313" key="2">
    <source>
        <dbReference type="EMBL" id="KAA6397705.1"/>
    </source>
</evidence>
<feature type="compositionally biased region" description="Basic and acidic residues" evidence="1">
    <location>
        <begin position="667"/>
        <end position="677"/>
    </location>
</feature>
<feature type="region of interest" description="Disordered" evidence="1">
    <location>
        <begin position="654"/>
        <end position="685"/>
    </location>
</feature>
<gene>
    <name evidence="2" type="ORF">EZS28_006764</name>
</gene>
<sequence>MMRVQMNNARTGSTTTAAIIFRATLIDPVAQIPFESAVLGSAFHASLSVFNGHWQISYDGTSVALGSAFGSGLNEYYLYYETVKRYNGSSQSKEYKNSRMDDRNSPNFSQLSRDGPDKEPRTQSSSSYEGAPAVVPISTKDTIPESRTGIQLTLSRNHETFTRIEDDFMEEKGCEVYVGEQTGEVQVRFRGLVKAVVKEQGLFGAHNNERQDAQYWKFQSEEELRLWVACFLADAALVKNERLQTTIRASQAKIRTFRDTEPDHEIPTELQQMRPVKRKREDEERIARASNPLQAQFQQQRLQYAKFNSIEDQMVAQDLTSTFEGILRQEAGKLDVLNYQMQPVARQNLFDEITWSGANTIFPMPEAPPALPEEGPGYARMTLEATSAVTQGLAGIIHQIAGGDTQEVVGKLFKVFKASLLSVGDAQRERESRIKGFQSGATAEDILSRQSKEKFKKSAKTVQIGQRRHSLDKYIIEAKYIRPQGLYSRYEAVRWALALDPAIDRNEAVRRESLAFDPAVDRNEAVRRESLAFDPAVDRNEAVRRESLAFDPVVDKNEAVRRESLAFDPVVDKNEAVRRDSIAFDPAIDRIEAVRRDSIAFDPAIKHNEDGKELSNERINNLITEKTGYAGIEHSRLSKQLEYLKLECENEHLSRQNEKSLPISSSRHLDKEQDRTGEQTMGDKCQRRARHYRYRSILNNAQVLAQELDDKMLERQQYSNWRQTGELYQRMETNQCRLNDNERNKSILEEHCESTDPESELQNANITQIERKRNSTWFTNIVRIEGINNRRSLIGGSKMDKSMFRYPEAGKGQMAQDNKLQSAEQSIMLETFRYGRYAQSS</sequence>
<organism evidence="2 3">
    <name type="scientific">Streblomastix strix</name>
    <dbReference type="NCBI Taxonomy" id="222440"/>
    <lineage>
        <taxon>Eukaryota</taxon>
        <taxon>Metamonada</taxon>
        <taxon>Preaxostyla</taxon>
        <taxon>Oxymonadida</taxon>
        <taxon>Streblomastigidae</taxon>
        <taxon>Streblomastix</taxon>
    </lineage>
</organism>
<dbReference type="Proteomes" id="UP000324800">
    <property type="component" value="Unassembled WGS sequence"/>
</dbReference>
<accession>A0A5J4WTL2</accession>
<evidence type="ECO:0000256" key="1">
    <source>
        <dbReference type="SAM" id="MobiDB-lite"/>
    </source>
</evidence>
<feature type="compositionally biased region" description="Basic and acidic residues" evidence="1">
    <location>
        <begin position="93"/>
        <end position="104"/>
    </location>
</feature>
<comment type="caution">
    <text evidence="2">The sequence shown here is derived from an EMBL/GenBank/DDBJ whole genome shotgun (WGS) entry which is preliminary data.</text>
</comment>
<proteinExistence type="predicted"/>
<protein>
    <submittedName>
        <fullName evidence="2">Uncharacterized protein</fullName>
    </submittedName>
</protein>
<evidence type="ECO:0000313" key="3">
    <source>
        <dbReference type="Proteomes" id="UP000324800"/>
    </source>
</evidence>
<dbReference type="AlphaFoldDB" id="A0A5J4WTL2"/>
<dbReference type="EMBL" id="SNRW01001118">
    <property type="protein sequence ID" value="KAA6397705.1"/>
    <property type="molecule type" value="Genomic_DNA"/>
</dbReference>
<reference evidence="2 3" key="1">
    <citation type="submission" date="2019-03" db="EMBL/GenBank/DDBJ databases">
        <title>Single cell metagenomics reveals metabolic interactions within the superorganism composed of flagellate Streblomastix strix and complex community of Bacteroidetes bacteria on its surface.</title>
        <authorList>
            <person name="Treitli S.C."/>
            <person name="Kolisko M."/>
            <person name="Husnik F."/>
            <person name="Keeling P."/>
            <person name="Hampl V."/>
        </authorList>
    </citation>
    <scope>NUCLEOTIDE SEQUENCE [LARGE SCALE GENOMIC DNA]</scope>
    <source>
        <strain evidence="2">ST1C</strain>
    </source>
</reference>
<feature type="region of interest" description="Disordered" evidence="1">
    <location>
        <begin position="90"/>
        <end position="133"/>
    </location>
</feature>